<dbReference type="NCBIfam" id="TIGR01443">
    <property type="entry name" value="intein_Cterm"/>
    <property type="match status" value="1"/>
</dbReference>
<proteinExistence type="predicted"/>
<dbReference type="SUPFAM" id="SSF51294">
    <property type="entry name" value="Hedgehog/intein (Hint) domain"/>
    <property type="match status" value="1"/>
</dbReference>
<dbReference type="InterPro" id="IPR027417">
    <property type="entry name" value="P-loop_NTPase"/>
</dbReference>
<dbReference type="Pfam" id="PF03237">
    <property type="entry name" value="Terminase_6N"/>
    <property type="match status" value="1"/>
</dbReference>
<sequence>MADLNFSLLPWQQQVFADKTRFKVVAAGRRCGKSRMAAVTLLIEGLKCPQGSAVLYVSPTMGQSRQIIWDLLLDLGREVIQNSHVNNLDITLINGARIYVRGADRPDTLRGVSLTYAVLDEVADIKPEAWEQVIRASLSDKKGRALFIGTPKGRNWFYDTFKLGEDGDDPDWKSWHFTTQDNPLIDPTEIESAKKTLSTFAFKQEYMASFSNAGSDVFKEEWIKKGVKPDRGSYYISVDLAGFEEVAKQAGNAKKRLDESAICVVYVTEDGKWFVEKILHGRWDIRTTAVNILMAIRDYKPLSIGIEKGALKNAVLPYLSDLMRKSNIYAHIIDLTHGNRKKADRIIWALQGRFEHGRITLNSEENWDDFVDQLLMFPAQGVHDDLCFIANTQISTPNGLKSIAKLKVGDLVDTPEGPRKVIAQSMTNQNAEVYSLRGKLIGTGNHPIMTKRGWIDLQNVRNDDMLVYQHTGVSSWVFQVKLALSKSLFTLTDTSTTAIQNLRRWLTAGISPKQGVVYCTAMFGNSITERYQKDITSTTKTGTFLTTTSQIWNALSQKLTTLNTKKTEVGMQKDPSNLLIWTKLEKKPQSGMDHQKDLSGIAKTRKLLGQIEDLLLTLAKNVKTSFNLAKQQKSIFALGSALLPLGGKNTLTTIALKQRQSVYNLTIEGAHCYYANGILVHNCDALSYIDQLAVTSYFQEDEDDEWEPIDIISGV</sequence>
<accession>A0A6J5LQW1</accession>
<organism evidence="2">
    <name type="scientific">uncultured Caudovirales phage</name>
    <dbReference type="NCBI Taxonomy" id="2100421"/>
    <lineage>
        <taxon>Viruses</taxon>
        <taxon>Duplodnaviria</taxon>
        <taxon>Heunggongvirae</taxon>
        <taxon>Uroviricota</taxon>
        <taxon>Caudoviricetes</taxon>
        <taxon>Peduoviridae</taxon>
        <taxon>Maltschvirus</taxon>
        <taxon>Maltschvirus maltsch</taxon>
    </lineage>
</organism>
<dbReference type="InterPro" id="IPR006141">
    <property type="entry name" value="Intein_N"/>
</dbReference>
<dbReference type="InterPro" id="IPR030934">
    <property type="entry name" value="Intein_C"/>
</dbReference>
<dbReference type="Gene3D" id="2.170.16.10">
    <property type="entry name" value="Hedgehog/Intein (Hint) domain"/>
    <property type="match status" value="2"/>
</dbReference>
<dbReference type="CDD" id="cd00081">
    <property type="entry name" value="Hint"/>
    <property type="match status" value="1"/>
</dbReference>
<dbReference type="PROSITE" id="PS50818">
    <property type="entry name" value="INTEIN_C_TER"/>
    <property type="match status" value="1"/>
</dbReference>
<dbReference type="Gene3D" id="3.30.420.240">
    <property type="match status" value="1"/>
</dbReference>
<evidence type="ECO:0000313" key="2">
    <source>
        <dbReference type="EMBL" id="CAB4136678.1"/>
    </source>
</evidence>
<dbReference type="InterPro" id="IPR003587">
    <property type="entry name" value="Hint_dom_N"/>
</dbReference>
<feature type="domain" description="Hint" evidence="1">
    <location>
        <begin position="385"/>
        <end position="470"/>
    </location>
</feature>
<dbReference type="InterPro" id="IPR036844">
    <property type="entry name" value="Hint_dom_sf"/>
</dbReference>
<dbReference type="GO" id="GO:0016539">
    <property type="term" value="P:intein-mediated protein splicing"/>
    <property type="evidence" value="ECO:0007669"/>
    <property type="project" value="InterPro"/>
</dbReference>
<dbReference type="EMBL" id="LR796319">
    <property type="protein sequence ID" value="CAB4136678.1"/>
    <property type="molecule type" value="Genomic_DNA"/>
</dbReference>
<reference evidence="2" key="1">
    <citation type="submission" date="2020-04" db="EMBL/GenBank/DDBJ databases">
        <authorList>
            <person name="Chiriac C."/>
            <person name="Salcher M."/>
            <person name="Ghai R."/>
            <person name="Kavagutti S V."/>
        </authorList>
    </citation>
    <scope>NUCLEOTIDE SEQUENCE</scope>
</reference>
<dbReference type="Gene3D" id="3.40.50.300">
    <property type="entry name" value="P-loop containing nucleotide triphosphate hydrolases"/>
    <property type="match status" value="1"/>
</dbReference>
<protein>
    <submittedName>
        <fullName evidence="2">Intein C-terminal splicing region</fullName>
    </submittedName>
</protein>
<dbReference type="PROSITE" id="PS50817">
    <property type="entry name" value="INTEIN_N_TER"/>
    <property type="match status" value="1"/>
</dbReference>
<gene>
    <name evidence="2" type="ORF">UFOVP308_47</name>
</gene>
<dbReference type="SMART" id="SM00306">
    <property type="entry name" value="HintN"/>
    <property type="match status" value="1"/>
</dbReference>
<name>A0A6J5LQW1_9CAUD</name>
<evidence type="ECO:0000259" key="1">
    <source>
        <dbReference type="SMART" id="SM00306"/>
    </source>
</evidence>